<dbReference type="EMBL" id="CP084930">
    <property type="protein sequence ID" value="USI72899.1"/>
    <property type="molecule type" value="Genomic_DNA"/>
</dbReference>
<name>A0ABY4X7I8_9SPHN</name>
<dbReference type="CDD" id="cd18785">
    <property type="entry name" value="SF2_C"/>
    <property type="match status" value="1"/>
</dbReference>
<dbReference type="InterPro" id="IPR001650">
    <property type="entry name" value="Helicase_C-like"/>
</dbReference>
<dbReference type="Pfam" id="PF00271">
    <property type="entry name" value="Helicase_C"/>
    <property type="match status" value="1"/>
</dbReference>
<dbReference type="RefSeq" id="WP_252166709.1">
    <property type="nucleotide sequence ID" value="NZ_CP084930.1"/>
</dbReference>
<dbReference type="InterPro" id="IPR027417">
    <property type="entry name" value="P-loop_NTPase"/>
</dbReference>
<reference evidence="2" key="1">
    <citation type="journal article" date="2022" name="Toxins">
        <title>Genomic Analysis of Sphingopyxis sp. USTB-05 for Biodegrading Cyanobacterial Hepatotoxins.</title>
        <authorList>
            <person name="Liu C."/>
            <person name="Xu Q."/>
            <person name="Zhao Z."/>
            <person name="Zhang H."/>
            <person name="Liu X."/>
            <person name="Yin C."/>
            <person name="Liu Y."/>
            <person name="Yan H."/>
        </authorList>
    </citation>
    <scope>NUCLEOTIDE SEQUENCE</scope>
    <source>
        <strain evidence="2">NBD5</strain>
    </source>
</reference>
<gene>
    <name evidence="2" type="ORF">LHA26_16795</name>
</gene>
<evidence type="ECO:0000259" key="1">
    <source>
        <dbReference type="PROSITE" id="PS51194"/>
    </source>
</evidence>
<dbReference type="PROSITE" id="PS51194">
    <property type="entry name" value="HELICASE_CTER"/>
    <property type="match status" value="1"/>
</dbReference>
<proteinExistence type="predicted"/>
<protein>
    <recommendedName>
        <fullName evidence="1">Helicase C-terminal domain-containing protein</fullName>
    </recommendedName>
</protein>
<accession>A0ABY4X7I8</accession>
<feature type="domain" description="Helicase C-terminal" evidence="1">
    <location>
        <begin position="1058"/>
        <end position="1245"/>
    </location>
</feature>
<evidence type="ECO:0000313" key="2">
    <source>
        <dbReference type="EMBL" id="USI72899.1"/>
    </source>
</evidence>
<organism evidence="2 3">
    <name type="scientific">Sphingomonas morindae</name>
    <dbReference type="NCBI Taxonomy" id="1541170"/>
    <lineage>
        <taxon>Bacteria</taxon>
        <taxon>Pseudomonadati</taxon>
        <taxon>Pseudomonadota</taxon>
        <taxon>Alphaproteobacteria</taxon>
        <taxon>Sphingomonadales</taxon>
        <taxon>Sphingomonadaceae</taxon>
        <taxon>Sphingomonas</taxon>
    </lineage>
</organism>
<dbReference type="SUPFAM" id="SSF52540">
    <property type="entry name" value="P-loop containing nucleoside triphosphate hydrolases"/>
    <property type="match status" value="1"/>
</dbReference>
<sequence length="1402" mass="153288">MTEPAALIGMDADERQLLKEAVCDAILERTRRTISGDGEIGRTILGDKPSRVLGSGFILPRVDEDGDDESSDIRLASHGLDLRLRDAEGVLRVIPSLAVYMRILPSAEDLFARGGRLIPRAELSTAASQQARAEIARRLDQQAAGASARERREMRTAIVEQVYREMGVVVPEGAIVPQGTETDLPEGSDRPASEGFLRLRIPNAIARQYSVPLKWRRVDVPAPVLELLLPAGADGWSAPLADYNQHLQVAIQDACLAFLATEEGRNWAWRRRRPESEDFWSREAWERFLVRARGDASVPADVVPQISMQLLVQALPDPTAEGCQSVRAALENLRESDADMECGLFNVSLRLELPEAALAPMRLERVRRSYHLAGFMTMPGIGVNGGVDDLGVEDGVRRLRTTWMPRYVLPRLRARSVAAVPTAYARLSDPNEEVAPLSALVAAMDAWRAEIALSTDLVLHPDEGDVLDEQRQREQFQADLGAWEYEARRVELGIDLLSRSRDAWRQDPASEAAIPYRAWLLLNLAFHRANPQRDGEAPGWRLFQLAFILAHVPTLAARVPSFEADFRADFDEDAASLLYMSTGGGKTEAFFGTVVFGLFLDRLRGKRRGVTAMMHYPLRLLTVQQAQRLARLLAHAEMVRRSERVRGAPFEIGFWVGGGNTPNRTETRPGRLHDDLLPIPAWNDQRAGDEQALLDGTAGGERGYAAARAAWNKLPTCPFCRSETETALRLFPEERNRLGIVCLNRRCDWNEEHRGAGRPVPLPFLLADSDIYRRAPSVLLGTIDKLALIGQSTRTIDDIAGMLGLARTLEGGADGMLNQPSGQDLAAAGGGGLERVAPAFDGGIELFHDPFPCLIVQDEMHLLEESLGTFGGIFETGLFAWLRRLAPLLGSRAARVPGAPDRPRLPHVVGATATVSDAAKHARALYQLGVRQFPHPGPALHSTFYSDMASFNPAGPAADRAAVLDDGGASPRAREAAAPWGRLHASIMTNGRLHTVTTIAVLAAHAATITRWERDLASADQARRDRAATEMEECVSDAPFSAGRRAAVAAVREGARHDRLAALVDLHRIELTYVTNKKGGDQILSALGPEALEAHAAMGEPYRLSAFMTELISGGVDIAGIQRVIRAAETPFDPLADDIAHALRVIVATSAISHGVDVEAFNAMAFAGMPADVAEYIQASSRVGRTHVGFSLLVPTPQTRRDRFVVEVHESFHRLLERMIVPPAIERWADRAVARTVPSLVQTWLAGVHFQRRVVEASEGSKAGVPLPATVEQLARILSSAAALDDCAAFVREAIGIHGVEGRPANPSYYADLVREELRRIEVVAGSDNFTGRLADFWSNPLSGLQRPMMSLRDVDAAGIIRASRVDIQNRPLDGEALDLAMAFLRNRGGRRAAASELDREA</sequence>
<evidence type="ECO:0000313" key="3">
    <source>
        <dbReference type="Proteomes" id="UP001056937"/>
    </source>
</evidence>
<dbReference type="Proteomes" id="UP001056937">
    <property type="component" value="Chromosome 1"/>
</dbReference>
<dbReference type="Gene3D" id="3.40.50.300">
    <property type="entry name" value="P-loop containing nucleotide triphosphate hydrolases"/>
    <property type="match status" value="1"/>
</dbReference>
<dbReference type="SMART" id="SM00490">
    <property type="entry name" value="HELICc"/>
    <property type="match status" value="1"/>
</dbReference>
<keyword evidence="3" id="KW-1185">Reference proteome</keyword>